<dbReference type="EMBL" id="HBED01024136">
    <property type="protein sequence ID" value="CAD8313187.1"/>
    <property type="molecule type" value="Transcribed_RNA"/>
</dbReference>
<sequence>MSFPFTCLPRLCPSLDRVVHGASPSSHLSTNDAAAKECDKVLCWPTASPKKPCAEGACSRGTRSRPSGRFRINRHWAEARRIVATVSMRWFQSGPKLLRTTNEFWANFPVDFLKYFFWTRHRIKLPPLATAFLDPSPFLVDGAEPYSGPVASSSSAGGKRLRRPPPPPRRSSSRVPMSRWR</sequence>
<reference evidence="2" key="1">
    <citation type="submission" date="2021-01" db="EMBL/GenBank/DDBJ databases">
        <authorList>
            <person name="Corre E."/>
            <person name="Pelletier E."/>
            <person name="Niang G."/>
            <person name="Scheremetjew M."/>
            <person name="Finn R."/>
            <person name="Kale V."/>
            <person name="Holt S."/>
            <person name="Cochrane G."/>
            <person name="Meng A."/>
            <person name="Brown T."/>
            <person name="Cohen L."/>
        </authorList>
    </citation>
    <scope>NUCLEOTIDE SEQUENCE</scope>
    <source>
        <strain evidence="2">CCMP147</strain>
    </source>
</reference>
<evidence type="ECO:0000256" key="1">
    <source>
        <dbReference type="SAM" id="MobiDB-lite"/>
    </source>
</evidence>
<organism evidence="2">
    <name type="scientific">Pseudictyota dubia</name>
    <dbReference type="NCBI Taxonomy" id="2749911"/>
    <lineage>
        <taxon>Eukaryota</taxon>
        <taxon>Sar</taxon>
        <taxon>Stramenopiles</taxon>
        <taxon>Ochrophyta</taxon>
        <taxon>Bacillariophyta</taxon>
        <taxon>Mediophyceae</taxon>
        <taxon>Biddulphiophycidae</taxon>
        <taxon>Eupodiscales</taxon>
        <taxon>Odontellaceae</taxon>
        <taxon>Pseudictyota</taxon>
    </lineage>
</organism>
<evidence type="ECO:0000313" key="2">
    <source>
        <dbReference type="EMBL" id="CAD8313187.1"/>
    </source>
</evidence>
<gene>
    <name evidence="2" type="ORF">TDUB1175_LOCUS11976</name>
</gene>
<feature type="region of interest" description="Disordered" evidence="1">
    <location>
        <begin position="147"/>
        <end position="181"/>
    </location>
</feature>
<name>A0A7R9Z9H9_9STRA</name>
<proteinExistence type="predicted"/>
<dbReference type="AlphaFoldDB" id="A0A7R9Z9H9"/>
<protein>
    <submittedName>
        <fullName evidence="2">Uncharacterized protein</fullName>
    </submittedName>
</protein>
<accession>A0A7R9Z9H9</accession>